<organism evidence="7 8">
    <name type="scientific">Paenibacillus selenitireducens</name>
    <dbReference type="NCBI Taxonomy" id="1324314"/>
    <lineage>
        <taxon>Bacteria</taxon>
        <taxon>Bacillati</taxon>
        <taxon>Bacillota</taxon>
        <taxon>Bacilli</taxon>
        <taxon>Bacillales</taxon>
        <taxon>Paenibacillaceae</taxon>
        <taxon>Paenibacillus</taxon>
    </lineage>
</organism>
<dbReference type="EMBL" id="MSZX01000014">
    <property type="protein sequence ID" value="OPA73737.1"/>
    <property type="molecule type" value="Genomic_DNA"/>
</dbReference>
<dbReference type="RefSeq" id="WP_078502304.1">
    <property type="nucleotide sequence ID" value="NZ_MSZX01000014.1"/>
</dbReference>
<dbReference type="SUPFAM" id="SSF53850">
    <property type="entry name" value="Periplasmic binding protein-like II"/>
    <property type="match status" value="1"/>
</dbReference>
<keyword evidence="4" id="KW-0564">Palmitate</keyword>
<dbReference type="PROSITE" id="PS51257">
    <property type="entry name" value="PROKAR_LIPOPROTEIN"/>
    <property type="match status" value="1"/>
</dbReference>
<reference evidence="7 8" key="1">
    <citation type="submission" date="2017-01" db="EMBL/GenBank/DDBJ databases">
        <title>Genome analysis of Paenibacillus selenitrireducens ES3-24.</title>
        <authorList>
            <person name="Xu D."/>
            <person name="Yao R."/>
            <person name="Zheng S."/>
        </authorList>
    </citation>
    <scope>NUCLEOTIDE SEQUENCE [LARGE SCALE GENOMIC DNA]</scope>
    <source>
        <strain evidence="7 8">ES3-24</strain>
    </source>
</reference>
<feature type="chain" id="PRO_5039011085" evidence="6">
    <location>
        <begin position="19"/>
        <end position="444"/>
    </location>
</feature>
<comment type="caution">
    <text evidence="7">The sequence shown here is derived from an EMBL/GenBank/DDBJ whole genome shotgun (WGS) entry which is preliminary data.</text>
</comment>
<keyword evidence="5" id="KW-0449">Lipoprotein</keyword>
<gene>
    <name evidence="7" type="ORF">BVG16_26985</name>
</gene>
<dbReference type="Proteomes" id="UP000190188">
    <property type="component" value="Unassembled WGS sequence"/>
</dbReference>
<dbReference type="InterPro" id="IPR050490">
    <property type="entry name" value="Bact_solute-bd_prot1"/>
</dbReference>
<protein>
    <submittedName>
        <fullName evidence="7">ABC transporter substrate-binding protein</fullName>
    </submittedName>
</protein>
<dbReference type="STRING" id="1324314.BVG16_26985"/>
<evidence type="ECO:0000256" key="6">
    <source>
        <dbReference type="SAM" id="SignalP"/>
    </source>
</evidence>
<keyword evidence="8" id="KW-1185">Reference proteome</keyword>
<evidence type="ECO:0000256" key="1">
    <source>
        <dbReference type="ARBA" id="ARBA00022475"/>
    </source>
</evidence>
<name>A0A1T2X1L7_9BACL</name>
<evidence type="ECO:0000256" key="5">
    <source>
        <dbReference type="ARBA" id="ARBA00023288"/>
    </source>
</evidence>
<dbReference type="PANTHER" id="PTHR43649:SF33">
    <property type="entry name" value="POLYGALACTURONAN_RHAMNOGALACTURONAN-BINDING PROTEIN YTCQ"/>
    <property type="match status" value="1"/>
</dbReference>
<evidence type="ECO:0000313" key="8">
    <source>
        <dbReference type="Proteomes" id="UP000190188"/>
    </source>
</evidence>
<evidence type="ECO:0000256" key="3">
    <source>
        <dbReference type="ARBA" id="ARBA00023136"/>
    </source>
</evidence>
<keyword evidence="3" id="KW-0472">Membrane</keyword>
<keyword evidence="1" id="KW-1003">Cell membrane</keyword>
<dbReference type="InterPro" id="IPR006059">
    <property type="entry name" value="SBP"/>
</dbReference>
<proteinExistence type="predicted"/>
<keyword evidence="2 6" id="KW-0732">Signal</keyword>
<sequence>MKKRLFMGLMCMLLAATAACGAGGSGNDAKKEKPKSNEGKTVVTFSVKYSDAFYEATEKKFEQKYPDIDLQIVPFIQKDEEWGEGDFEKYIKTTNSSILSGKGADIIEMSDLPVSKYVNKKLLVDMNDMLEQDPSLNKSDLNTNILDAMKLNGGLYTIPSAFYVGTFIGDGDILEKTVKVDEKNWDWKQFEDISRKFMQTANLSGDRYALANYPPEQFLQILVQNNNADFIDRENRKAKFDSPLFVQTMQQIQKMYDERIITANAAKQSNQLFGSTYLFSPLDVVQGAFNFYSNPKLLPTPHSEGETEGTTFLVPNQLGIQANSPVKEEAWKFIAFLMSEEAQSLQEREGFSLLKSVNEKLLNETQNQVKNGEYKLSTGAAIPITERHFAELKQLIESANRFAKTDDKVLSIIVEESKSFFSGQKSADEVAKLIQNRATTYLNE</sequence>
<accession>A0A1T2X1L7</accession>
<dbReference type="AlphaFoldDB" id="A0A1T2X1L7"/>
<evidence type="ECO:0000256" key="2">
    <source>
        <dbReference type="ARBA" id="ARBA00022729"/>
    </source>
</evidence>
<dbReference type="PANTHER" id="PTHR43649">
    <property type="entry name" value="ARABINOSE-BINDING PROTEIN-RELATED"/>
    <property type="match status" value="1"/>
</dbReference>
<evidence type="ECO:0000313" key="7">
    <source>
        <dbReference type="EMBL" id="OPA73737.1"/>
    </source>
</evidence>
<dbReference type="Pfam" id="PF01547">
    <property type="entry name" value="SBP_bac_1"/>
    <property type="match status" value="1"/>
</dbReference>
<dbReference type="OrthoDB" id="1992988at2"/>
<evidence type="ECO:0000256" key="4">
    <source>
        <dbReference type="ARBA" id="ARBA00023139"/>
    </source>
</evidence>
<dbReference type="Gene3D" id="3.40.190.10">
    <property type="entry name" value="Periplasmic binding protein-like II"/>
    <property type="match status" value="1"/>
</dbReference>
<feature type="signal peptide" evidence="6">
    <location>
        <begin position="1"/>
        <end position="18"/>
    </location>
</feature>